<name>A0ABT0SDF5_9GAMM</name>
<evidence type="ECO:0000313" key="2">
    <source>
        <dbReference type="Proteomes" id="UP001431235"/>
    </source>
</evidence>
<protein>
    <recommendedName>
        <fullName evidence="3">DUF3828 domain-containing protein</fullName>
    </recommendedName>
</protein>
<dbReference type="Proteomes" id="UP001431235">
    <property type="component" value="Unassembled WGS sequence"/>
</dbReference>
<reference evidence="1 2" key="1">
    <citation type="submission" date="2021-08" db="EMBL/GenBank/DDBJ databases">
        <title>Novel members of of the genus Stenotrophomonas from differernt environment.</title>
        <authorList>
            <person name="Deng Y."/>
        </authorList>
    </citation>
    <scope>NUCLEOTIDE SEQUENCE [LARGE SCALE GENOMIC DNA]</scope>
    <source>
        <strain evidence="1 2">CPCC 101365</strain>
    </source>
</reference>
<accession>A0ABT0SDF5</accession>
<dbReference type="EMBL" id="JAIKTS010000001">
    <property type="protein sequence ID" value="MCL7713341.1"/>
    <property type="molecule type" value="Genomic_DNA"/>
</dbReference>
<evidence type="ECO:0008006" key="3">
    <source>
        <dbReference type="Google" id="ProtNLM"/>
    </source>
</evidence>
<evidence type="ECO:0000313" key="1">
    <source>
        <dbReference type="EMBL" id="MCL7713341.1"/>
    </source>
</evidence>
<keyword evidence="2" id="KW-1185">Reference proteome</keyword>
<proteinExistence type="predicted"/>
<organism evidence="1 2">
    <name type="scientific">Stenotrophomonas mori</name>
    <dbReference type="NCBI Taxonomy" id="2871096"/>
    <lineage>
        <taxon>Bacteria</taxon>
        <taxon>Pseudomonadati</taxon>
        <taxon>Pseudomonadota</taxon>
        <taxon>Gammaproteobacteria</taxon>
        <taxon>Lysobacterales</taxon>
        <taxon>Lysobacteraceae</taxon>
        <taxon>Stenotrophomonas</taxon>
    </lineage>
</organism>
<gene>
    <name evidence="1" type="ORF">K5L01_01525</name>
</gene>
<dbReference type="RefSeq" id="WP_250061307.1">
    <property type="nucleotide sequence ID" value="NZ_JAIKTS010000001.1"/>
</dbReference>
<comment type="caution">
    <text evidence="1">The sequence shown here is derived from an EMBL/GenBank/DDBJ whole genome shotgun (WGS) entry which is preliminary data.</text>
</comment>
<sequence>MPAMVPASLLGGAMDAHRFRGCMRLLALSLATVVMPYAPAFAGPYAAPQASRGPQTGARLQLSPRMVLPAHGGTPGTLIQCVRWPCPGDPLDSPTGHVVRALYRQFPRFHADPEPARALLSDGLLALLRKDAACAAGNGRCAIEADPWTAARDGDPAGPLHYRRLGVEKDAEGHDVAARVELCYRSTLGESPEPHCVVLSLTRGPRTAWQLDDLVSPDGQSLRGALQAYHYPR</sequence>